<dbReference type="GO" id="GO:0034986">
    <property type="term" value="F:iron chaperone activity"/>
    <property type="evidence" value="ECO:0007669"/>
    <property type="project" value="TreeGrafter"/>
</dbReference>
<evidence type="ECO:0000256" key="6">
    <source>
        <dbReference type="ARBA" id="ARBA00022496"/>
    </source>
</evidence>
<protein>
    <recommendedName>
        <fullName evidence="3">ferroxidase</fullName>
        <ecNumber evidence="3">1.16.3.1</ecNumber>
    </recommendedName>
</protein>
<dbReference type="NCBIfam" id="TIGR03421">
    <property type="entry name" value="FeS_CyaY"/>
    <property type="match status" value="1"/>
</dbReference>
<dbReference type="InterPro" id="IPR036524">
    <property type="entry name" value="Frataxin/CyaY_sf"/>
</dbReference>
<evidence type="ECO:0000313" key="15">
    <source>
        <dbReference type="EMBL" id="SLM34195.1"/>
    </source>
</evidence>
<sequence>MFSRKLPRQSARLLRLHPLTTAASLTRAPKVLTTHSLTHPPAPTPSSRSFHASRPTRKGITPDSSDPQPNLEGSETPIGEPASISEQTYHERADAYINELVSKLESLQEEKEDVDCEYSAGVLNLVFPPNGTYVLNKQPPNKQIWLSSPISGPKRYDYVIQGEGQHEKQGSGQGKWVYLRDGTTLTGLLRRELGIVVGSDGQLD</sequence>
<evidence type="ECO:0000256" key="13">
    <source>
        <dbReference type="SAM" id="Coils"/>
    </source>
</evidence>
<dbReference type="GO" id="GO:0016226">
    <property type="term" value="P:iron-sulfur cluster assembly"/>
    <property type="evidence" value="ECO:0007669"/>
    <property type="project" value="InterPro"/>
</dbReference>
<evidence type="ECO:0000256" key="9">
    <source>
        <dbReference type="ARBA" id="ARBA00023004"/>
    </source>
</evidence>
<comment type="catalytic activity">
    <reaction evidence="12">
        <text>4 Fe(2+) + O2 + 4 H(+) = 4 Fe(3+) + 2 H2O</text>
        <dbReference type="Rhea" id="RHEA:11148"/>
        <dbReference type="ChEBI" id="CHEBI:15377"/>
        <dbReference type="ChEBI" id="CHEBI:15378"/>
        <dbReference type="ChEBI" id="CHEBI:15379"/>
        <dbReference type="ChEBI" id="CHEBI:29033"/>
        <dbReference type="ChEBI" id="CHEBI:29034"/>
        <dbReference type="EC" id="1.16.3.1"/>
    </reaction>
</comment>
<dbReference type="PANTHER" id="PTHR16821:SF2">
    <property type="entry name" value="FRATAXIN, MITOCHONDRIAL"/>
    <property type="match status" value="1"/>
</dbReference>
<dbReference type="Proteomes" id="UP000192927">
    <property type="component" value="Unassembled WGS sequence"/>
</dbReference>
<evidence type="ECO:0000256" key="1">
    <source>
        <dbReference type="ARBA" id="ARBA00004173"/>
    </source>
</evidence>
<dbReference type="GO" id="GO:0006826">
    <property type="term" value="P:iron ion transport"/>
    <property type="evidence" value="ECO:0007669"/>
    <property type="project" value="UniProtKB-KW"/>
</dbReference>
<feature type="coiled-coil region" evidence="13">
    <location>
        <begin position="90"/>
        <end position="117"/>
    </location>
</feature>
<evidence type="ECO:0000256" key="12">
    <source>
        <dbReference type="ARBA" id="ARBA00047990"/>
    </source>
</evidence>
<reference evidence="16" key="1">
    <citation type="submission" date="2017-03" db="EMBL/GenBank/DDBJ databases">
        <authorList>
            <person name="Sharma R."/>
            <person name="Thines M."/>
        </authorList>
    </citation>
    <scope>NUCLEOTIDE SEQUENCE [LARGE SCALE GENOMIC DNA]</scope>
</reference>
<dbReference type="PROSITE" id="PS01344">
    <property type="entry name" value="FRATAXIN_1"/>
    <property type="match status" value="1"/>
</dbReference>
<evidence type="ECO:0000256" key="14">
    <source>
        <dbReference type="SAM" id="MobiDB-lite"/>
    </source>
</evidence>
<dbReference type="Gene3D" id="3.30.920.10">
    <property type="entry name" value="Frataxin/CyaY"/>
    <property type="match status" value="1"/>
</dbReference>
<dbReference type="GO" id="GO:0051537">
    <property type="term" value="F:2 iron, 2 sulfur cluster binding"/>
    <property type="evidence" value="ECO:0007669"/>
    <property type="project" value="TreeGrafter"/>
</dbReference>
<dbReference type="PROSITE" id="PS50810">
    <property type="entry name" value="FRATAXIN_2"/>
    <property type="match status" value="1"/>
</dbReference>
<dbReference type="NCBIfam" id="TIGR03422">
    <property type="entry name" value="mito_frataxin"/>
    <property type="match status" value="1"/>
</dbReference>
<keyword evidence="4" id="KW-0409">Iron storage</keyword>
<evidence type="ECO:0000256" key="7">
    <source>
        <dbReference type="ARBA" id="ARBA00022946"/>
    </source>
</evidence>
<evidence type="ECO:0000256" key="4">
    <source>
        <dbReference type="ARBA" id="ARBA00022434"/>
    </source>
</evidence>
<dbReference type="Pfam" id="PF01491">
    <property type="entry name" value="Frataxin_Cyay"/>
    <property type="match status" value="1"/>
</dbReference>
<dbReference type="EC" id="1.16.3.1" evidence="3"/>
<keyword evidence="10" id="KW-0406">Ion transport</keyword>
<accession>A0A1W5CTY4</accession>
<name>A0A1W5CTY4_9LECA</name>
<comment type="similarity">
    <text evidence="2">Belongs to the frataxin family.</text>
</comment>
<evidence type="ECO:0000256" key="5">
    <source>
        <dbReference type="ARBA" id="ARBA00022448"/>
    </source>
</evidence>
<keyword evidence="11" id="KW-0496">Mitochondrion</keyword>
<dbReference type="GO" id="GO:0006879">
    <property type="term" value="P:intracellular iron ion homeostasis"/>
    <property type="evidence" value="ECO:0007669"/>
    <property type="project" value="UniProtKB-KW"/>
</dbReference>
<evidence type="ECO:0000313" key="16">
    <source>
        <dbReference type="Proteomes" id="UP000192927"/>
    </source>
</evidence>
<dbReference type="FunFam" id="3.30.920.10:FF:000004">
    <property type="entry name" value="Mitochondrial chaperone Frataxin"/>
    <property type="match status" value="1"/>
</dbReference>
<dbReference type="SUPFAM" id="SSF55387">
    <property type="entry name" value="Frataxin/Nqo15-like"/>
    <property type="match status" value="1"/>
</dbReference>
<comment type="subcellular location">
    <subcellularLocation>
        <location evidence="1">Mitochondrion</location>
    </subcellularLocation>
</comment>
<keyword evidence="6" id="KW-0410">Iron transport</keyword>
<evidence type="ECO:0000256" key="3">
    <source>
        <dbReference type="ARBA" id="ARBA00013107"/>
    </source>
</evidence>
<dbReference type="GO" id="GO:0008198">
    <property type="term" value="F:ferrous iron binding"/>
    <property type="evidence" value="ECO:0007669"/>
    <property type="project" value="TreeGrafter"/>
</dbReference>
<keyword evidence="5" id="KW-0813">Transport</keyword>
<keyword evidence="13" id="KW-0175">Coiled coil</keyword>
<evidence type="ECO:0000256" key="2">
    <source>
        <dbReference type="ARBA" id="ARBA00008183"/>
    </source>
</evidence>
<dbReference type="EMBL" id="FWEW01000254">
    <property type="protein sequence ID" value="SLM34195.1"/>
    <property type="molecule type" value="Genomic_DNA"/>
</dbReference>
<dbReference type="InterPro" id="IPR020895">
    <property type="entry name" value="Frataxin_CS"/>
</dbReference>
<dbReference type="GO" id="GO:0004322">
    <property type="term" value="F:ferroxidase activity"/>
    <property type="evidence" value="ECO:0007669"/>
    <property type="project" value="UniProtKB-EC"/>
</dbReference>
<dbReference type="PANTHER" id="PTHR16821">
    <property type="entry name" value="FRATAXIN"/>
    <property type="match status" value="1"/>
</dbReference>
<evidence type="ECO:0000256" key="11">
    <source>
        <dbReference type="ARBA" id="ARBA00023128"/>
    </source>
</evidence>
<feature type="compositionally biased region" description="Polar residues" evidence="14">
    <location>
        <begin position="62"/>
        <end position="73"/>
    </location>
</feature>
<dbReference type="AlphaFoldDB" id="A0A1W5CTY4"/>
<evidence type="ECO:0000256" key="10">
    <source>
        <dbReference type="ARBA" id="ARBA00023065"/>
    </source>
</evidence>
<dbReference type="GO" id="GO:0008199">
    <property type="term" value="F:ferric iron binding"/>
    <property type="evidence" value="ECO:0007669"/>
    <property type="project" value="InterPro"/>
</dbReference>
<dbReference type="SMART" id="SM01219">
    <property type="entry name" value="Frataxin_Cyay"/>
    <property type="match status" value="1"/>
</dbReference>
<dbReference type="InterPro" id="IPR002908">
    <property type="entry name" value="Frataxin/CyaY"/>
</dbReference>
<keyword evidence="9" id="KW-0408">Iron</keyword>
<keyword evidence="16" id="KW-1185">Reference proteome</keyword>
<proteinExistence type="inferred from homology"/>
<dbReference type="GO" id="GO:0005739">
    <property type="term" value="C:mitochondrion"/>
    <property type="evidence" value="ECO:0007669"/>
    <property type="project" value="UniProtKB-SubCell"/>
</dbReference>
<evidence type="ECO:0000256" key="8">
    <source>
        <dbReference type="ARBA" id="ARBA00023002"/>
    </source>
</evidence>
<organism evidence="15 16">
    <name type="scientific">Lasallia pustulata</name>
    <dbReference type="NCBI Taxonomy" id="136370"/>
    <lineage>
        <taxon>Eukaryota</taxon>
        <taxon>Fungi</taxon>
        <taxon>Dikarya</taxon>
        <taxon>Ascomycota</taxon>
        <taxon>Pezizomycotina</taxon>
        <taxon>Lecanoromycetes</taxon>
        <taxon>OSLEUM clade</taxon>
        <taxon>Umbilicariomycetidae</taxon>
        <taxon>Umbilicariales</taxon>
        <taxon>Umbilicariaceae</taxon>
        <taxon>Lasallia</taxon>
    </lineage>
</organism>
<keyword evidence="7" id="KW-0809">Transit peptide</keyword>
<feature type="region of interest" description="Disordered" evidence="14">
    <location>
        <begin position="34"/>
        <end position="82"/>
    </location>
</feature>
<dbReference type="InterPro" id="IPR017789">
    <property type="entry name" value="Frataxin"/>
</dbReference>
<keyword evidence="8" id="KW-0560">Oxidoreductase</keyword>